<dbReference type="PROSITE" id="PS50925">
    <property type="entry name" value="BLUF"/>
    <property type="match status" value="1"/>
</dbReference>
<evidence type="ECO:0000313" key="3">
    <source>
        <dbReference type="Proteomes" id="UP001217476"/>
    </source>
</evidence>
<dbReference type="SMART" id="SM01034">
    <property type="entry name" value="BLUF"/>
    <property type="match status" value="1"/>
</dbReference>
<dbReference type="SUPFAM" id="SSF54975">
    <property type="entry name" value="Acylphosphatase/BLUF domain-like"/>
    <property type="match status" value="1"/>
</dbReference>
<dbReference type="Pfam" id="PF04940">
    <property type="entry name" value="BLUF"/>
    <property type="match status" value="1"/>
</dbReference>
<dbReference type="InterPro" id="IPR036046">
    <property type="entry name" value="Acylphosphatase-like_dom_sf"/>
</dbReference>
<dbReference type="Proteomes" id="UP001217476">
    <property type="component" value="Chromosome"/>
</dbReference>
<dbReference type="InterPro" id="IPR007024">
    <property type="entry name" value="BLUF_domain"/>
</dbReference>
<organism evidence="2 3">
    <name type="scientific">Candidatus Devosia phytovorans</name>
    <dbReference type="NCBI Taxonomy" id="3121372"/>
    <lineage>
        <taxon>Bacteria</taxon>
        <taxon>Pseudomonadati</taxon>
        <taxon>Pseudomonadota</taxon>
        <taxon>Alphaproteobacteria</taxon>
        <taxon>Hyphomicrobiales</taxon>
        <taxon>Devosiaceae</taxon>
        <taxon>Devosia</taxon>
    </lineage>
</organism>
<proteinExistence type="predicted"/>
<feature type="domain" description="BLUF" evidence="1">
    <location>
        <begin position="3"/>
        <end position="96"/>
    </location>
</feature>
<protein>
    <submittedName>
        <fullName evidence="2">BLUF domain-containing protein</fullName>
    </submittedName>
</protein>
<dbReference type="AlphaFoldDB" id="A0AAJ6AY65"/>
<accession>A0AAJ6AY65</accession>
<evidence type="ECO:0000313" key="2">
    <source>
        <dbReference type="EMBL" id="WEK03230.1"/>
    </source>
</evidence>
<sequence length="134" mass="15143">MTEFRLVYYSRNLIQEDTLAQAVDTILQASRRNNHLVGVTGALMFSRGHFAQVLEGDQAAIESTFERIQQDTRHGEVHLLDFSPAPERQFRNWSMAFVGLGDDPSFGAAARSGFDPRTLDGQQLFDRLLDLLNE</sequence>
<name>A0AAJ6AY65_9HYPH</name>
<dbReference type="Gene3D" id="3.30.70.100">
    <property type="match status" value="1"/>
</dbReference>
<gene>
    <name evidence="2" type="ORF">P0Y65_13580</name>
</gene>
<evidence type="ECO:0000259" key="1">
    <source>
        <dbReference type="PROSITE" id="PS50925"/>
    </source>
</evidence>
<reference evidence="2" key="1">
    <citation type="submission" date="2023-03" db="EMBL/GenBank/DDBJ databases">
        <title>Andean soil-derived lignocellulolytic bacterial consortium as a source of novel taxa and putative plastic-active enzymes.</title>
        <authorList>
            <person name="Diaz-Garcia L."/>
            <person name="Chuvochina M."/>
            <person name="Feuerriegel G."/>
            <person name="Bunk B."/>
            <person name="Sproer C."/>
            <person name="Streit W.R."/>
            <person name="Rodriguez L.M."/>
            <person name="Overmann J."/>
            <person name="Jimenez D.J."/>
        </authorList>
    </citation>
    <scope>NUCLEOTIDE SEQUENCE</scope>
    <source>
        <strain evidence="2">MAG 4196</strain>
    </source>
</reference>
<dbReference type="EMBL" id="CP119312">
    <property type="protein sequence ID" value="WEK03230.1"/>
    <property type="molecule type" value="Genomic_DNA"/>
</dbReference>
<dbReference type="GO" id="GO:0071949">
    <property type="term" value="F:FAD binding"/>
    <property type="evidence" value="ECO:0007669"/>
    <property type="project" value="InterPro"/>
</dbReference>
<dbReference type="GO" id="GO:0009882">
    <property type="term" value="F:blue light photoreceptor activity"/>
    <property type="evidence" value="ECO:0007669"/>
    <property type="project" value="InterPro"/>
</dbReference>